<dbReference type="KEGG" id="txy:Thexy_0102"/>
<protein>
    <recommendedName>
        <fullName evidence="3">Dinitrogenase iron-molybdenum cofactor biosynthesis protein</fullName>
    </recommendedName>
</protein>
<dbReference type="Proteomes" id="UP000007239">
    <property type="component" value="Chromosome"/>
</dbReference>
<dbReference type="AlphaFoldDB" id="F6BF87"/>
<dbReference type="eggNOG" id="COG1433">
    <property type="taxonomic scope" value="Bacteria"/>
</dbReference>
<reference evidence="1" key="1">
    <citation type="submission" date="2011-05" db="EMBL/GenBank/DDBJ databases">
        <title>Complete sequence of Thermoanaerobacterium xylanolyticum LX-11.</title>
        <authorList>
            <consortium name="US DOE Joint Genome Institute"/>
            <person name="Lucas S."/>
            <person name="Han J."/>
            <person name="Lapidus A."/>
            <person name="Cheng J.-F."/>
            <person name="Goodwin L."/>
            <person name="Pitluck S."/>
            <person name="Peters L."/>
            <person name="Mikhailova N."/>
            <person name="Lu M."/>
            <person name="Han C."/>
            <person name="Tapia R."/>
            <person name="Land M."/>
            <person name="Hauser L."/>
            <person name="Kyrpides N."/>
            <person name="Ivanova N."/>
            <person name="Pagani I."/>
            <person name="Hemme C."/>
            <person name="Woyke T."/>
        </authorList>
    </citation>
    <scope>NUCLEOTIDE SEQUENCE</scope>
    <source>
        <strain evidence="1">LX-11</strain>
    </source>
</reference>
<dbReference type="Gene3D" id="3.30.420.130">
    <property type="entry name" value="Dinitrogenase iron-molybdenum cofactor biosynthesis domain"/>
    <property type="match status" value="1"/>
</dbReference>
<organism evidence="1 2">
    <name type="scientific">Thermoanaerobacterium xylanolyticum (strain ATCC 49914 / DSM 7097 / LX-11)</name>
    <dbReference type="NCBI Taxonomy" id="858215"/>
    <lineage>
        <taxon>Bacteria</taxon>
        <taxon>Bacillati</taxon>
        <taxon>Bacillota</taxon>
        <taxon>Clostridia</taxon>
        <taxon>Thermoanaerobacterales</taxon>
        <taxon>Thermoanaerobacteraceae</taxon>
        <taxon>Thermoanaerobacterium</taxon>
    </lineage>
</organism>
<evidence type="ECO:0000313" key="2">
    <source>
        <dbReference type="Proteomes" id="UP000007239"/>
    </source>
</evidence>
<dbReference type="HOGENOM" id="CLU_134956_0_0_9"/>
<sequence length="120" mass="13740">MRIAATVTKEGLISKLPDGPYIVIYDKEKKDAEKYENPGFPLKDGRRIATVNFLIEKNVDHVITIPESFCDISYGKAKNIGIKFIRLDESLPFEKVIENLETYLNSAAYDIPEQELFKKK</sequence>
<dbReference type="SUPFAM" id="SSF53146">
    <property type="entry name" value="Nitrogenase accessory factor-like"/>
    <property type="match status" value="1"/>
</dbReference>
<name>F6BF87_THEXL</name>
<dbReference type="RefSeq" id="WP_013786927.1">
    <property type="nucleotide sequence ID" value="NC_015555.1"/>
</dbReference>
<dbReference type="EMBL" id="CP002739">
    <property type="protein sequence ID" value="AEF16165.1"/>
    <property type="molecule type" value="Genomic_DNA"/>
</dbReference>
<evidence type="ECO:0008006" key="3">
    <source>
        <dbReference type="Google" id="ProtNLM"/>
    </source>
</evidence>
<accession>F6BF87</accession>
<evidence type="ECO:0000313" key="1">
    <source>
        <dbReference type="EMBL" id="AEF16165.1"/>
    </source>
</evidence>
<keyword evidence="2" id="KW-1185">Reference proteome</keyword>
<dbReference type="STRING" id="858215.Thexy_0102"/>
<proteinExistence type="predicted"/>
<dbReference type="InterPro" id="IPR036105">
    <property type="entry name" value="DiNase_FeMo-co_biosyn_sf"/>
</dbReference>
<gene>
    <name evidence="1" type="ordered locus">Thexy_0102</name>
</gene>